<feature type="region of interest" description="Disordered" evidence="2">
    <location>
        <begin position="96"/>
        <end position="127"/>
    </location>
</feature>
<dbReference type="PANTHER" id="PTHR21531:SF0">
    <property type="entry name" value="PROTEIN LTV1 HOMOLOG"/>
    <property type="match status" value="1"/>
</dbReference>
<name>A0ABP1FRE7_9CHLO</name>
<reference evidence="3 4" key="1">
    <citation type="submission" date="2024-06" db="EMBL/GenBank/DDBJ databases">
        <authorList>
            <person name="Kraege A."/>
            <person name="Thomma B."/>
        </authorList>
    </citation>
    <scope>NUCLEOTIDE SEQUENCE [LARGE SCALE GENOMIC DNA]</scope>
</reference>
<dbReference type="InterPro" id="IPR007307">
    <property type="entry name" value="Ltv1"/>
</dbReference>
<gene>
    <name evidence="3" type="primary">g4890</name>
    <name evidence="3" type="ORF">VP750_LOCUS4174</name>
</gene>
<comment type="similarity">
    <text evidence="1">Belongs to the LTV1 family.</text>
</comment>
<feature type="compositionally biased region" description="Polar residues" evidence="2">
    <location>
        <begin position="448"/>
        <end position="458"/>
    </location>
</feature>
<feature type="region of interest" description="Disordered" evidence="2">
    <location>
        <begin position="343"/>
        <end position="372"/>
    </location>
</feature>
<organism evidence="3 4">
    <name type="scientific">Coccomyxa viridis</name>
    <dbReference type="NCBI Taxonomy" id="1274662"/>
    <lineage>
        <taxon>Eukaryota</taxon>
        <taxon>Viridiplantae</taxon>
        <taxon>Chlorophyta</taxon>
        <taxon>core chlorophytes</taxon>
        <taxon>Trebouxiophyceae</taxon>
        <taxon>Trebouxiophyceae incertae sedis</taxon>
        <taxon>Coccomyxaceae</taxon>
        <taxon>Coccomyxa</taxon>
    </lineage>
</organism>
<proteinExistence type="inferred from homology"/>
<feature type="compositionally biased region" description="Low complexity" evidence="2">
    <location>
        <begin position="346"/>
        <end position="363"/>
    </location>
</feature>
<comment type="caution">
    <text evidence="3">The sequence shown here is derived from an EMBL/GenBank/DDBJ whole genome shotgun (WGS) entry which is preliminary data.</text>
</comment>
<sequence length="531" mass="58503">MGRRKPFIDKKSATTYSLLYNDTEEAGEDASAARNIEHVSAKVDHAAVIAQLQGRQQEGPVLQLPEERRRELVSLGFPDDGYDYLKHLKEGREDVRVDHEDDSEGITSRDEAPAASGPRVFLPAPYVEPPPEDIKVIDARRLPPQQQAHDEEDVFETLREVAAFSRNIEEEEKFKGGREIKDLNQMMSEIEREDDENNAEGHGDLLDDFVSSALVPAPRRRPASQKLATVPESEGEDMSSEGVYDDSASSLSDHSHADLHGGGLMSHGNRRGSSIASTYWRPERTDRTEISSVLDDRFEQLALDYDSDDLGDLDEQPGGGGASLDDFDALLSECLAEQQSSPYIKASGNGHHSGSAPSGSALHTRQQDDAPHVAVAKAKELVMSGMLRDSDDAGLVEELQPSACNWDCETVLSNYSNIDNHPGVLHEPSGRSRPPRWSRNTHPEAATGMTSLANSAQASKEAGAGPSGCQTNTRLQRSKTETAEEKRQRKQLVREARRQARIKKKNTKELYTESALSIKLDPMHKQRVIAA</sequence>
<dbReference type="PANTHER" id="PTHR21531">
    <property type="entry name" value="LOW-TEMPERATURE VIABILITY PROTEIN LTV1-RELATED"/>
    <property type="match status" value="1"/>
</dbReference>
<evidence type="ECO:0000313" key="3">
    <source>
        <dbReference type="EMBL" id="CAL5222515.1"/>
    </source>
</evidence>
<evidence type="ECO:0000313" key="4">
    <source>
        <dbReference type="Proteomes" id="UP001497392"/>
    </source>
</evidence>
<dbReference type="Proteomes" id="UP001497392">
    <property type="component" value="Unassembled WGS sequence"/>
</dbReference>
<feature type="compositionally biased region" description="Basic and acidic residues" evidence="2">
    <location>
        <begin position="478"/>
        <end position="498"/>
    </location>
</feature>
<protein>
    <submittedName>
        <fullName evidence="3">G4890 protein</fullName>
    </submittedName>
</protein>
<evidence type="ECO:0000256" key="2">
    <source>
        <dbReference type="SAM" id="MobiDB-lite"/>
    </source>
</evidence>
<feature type="region of interest" description="Disordered" evidence="2">
    <location>
        <begin position="419"/>
        <end position="508"/>
    </location>
</feature>
<keyword evidence="4" id="KW-1185">Reference proteome</keyword>
<feature type="region of interest" description="Disordered" evidence="2">
    <location>
        <begin position="216"/>
        <end position="280"/>
    </location>
</feature>
<accession>A0ABP1FRE7</accession>
<evidence type="ECO:0000256" key="1">
    <source>
        <dbReference type="ARBA" id="ARBA00009078"/>
    </source>
</evidence>
<dbReference type="EMBL" id="CAXHTA020000007">
    <property type="protein sequence ID" value="CAL5222515.1"/>
    <property type="molecule type" value="Genomic_DNA"/>
</dbReference>